<dbReference type="Gene3D" id="3.30.300.180">
    <property type="match status" value="1"/>
</dbReference>
<feature type="region of interest" description="Domain III, AAA+ region" evidence="8">
    <location>
        <begin position="101"/>
        <end position="317"/>
    </location>
</feature>
<dbReference type="GO" id="GO:0005737">
    <property type="term" value="C:cytoplasm"/>
    <property type="evidence" value="ECO:0007669"/>
    <property type="project" value="UniProtKB-SubCell"/>
</dbReference>
<feature type="binding site" evidence="8">
    <location>
        <position position="149"/>
    </location>
    <ligand>
        <name>ATP</name>
        <dbReference type="ChEBI" id="CHEBI:30616"/>
    </ligand>
</feature>
<feature type="domain" description="AAA+ ATPase" evidence="12">
    <location>
        <begin position="134"/>
        <end position="262"/>
    </location>
</feature>
<dbReference type="SUPFAM" id="SSF52540">
    <property type="entry name" value="P-loop containing nucleoside triphosphate hydrolases"/>
    <property type="match status" value="1"/>
</dbReference>
<organism evidence="14 15">
    <name type="scientific">Thermodesulfovibrio aggregans</name>
    <dbReference type="NCBI Taxonomy" id="86166"/>
    <lineage>
        <taxon>Bacteria</taxon>
        <taxon>Pseudomonadati</taxon>
        <taxon>Nitrospirota</taxon>
        <taxon>Thermodesulfovibrionia</taxon>
        <taxon>Thermodesulfovibrionales</taxon>
        <taxon>Thermodesulfovibrionaceae</taxon>
        <taxon>Thermodesulfovibrio</taxon>
    </lineage>
</organism>
<dbReference type="InterPro" id="IPR010921">
    <property type="entry name" value="Trp_repressor/repl_initiator"/>
</dbReference>
<gene>
    <name evidence="8 14" type="primary">dnaA</name>
    <name evidence="14" type="ORF">C0186_04775</name>
</gene>
<dbReference type="Gene3D" id="3.40.50.300">
    <property type="entry name" value="P-loop containing nucleotide triphosphate hydrolases"/>
    <property type="match status" value="1"/>
</dbReference>
<dbReference type="InterPro" id="IPR013317">
    <property type="entry name" value="DnaA_dom"/>
</dbReference>
<dbReference type="GO" id="GO:0005886">
    <property type="term" value="C:plasma membrane"/>
    <property type="evidence" value="ECO:0007669"/>
    <property type="project" value="TreeGrafter"/>
</dbReference>
<comment type="similarity">
    <text evidence="1 8 11">Belongs to the DnaA family.</text>
</comment>
<dbReference type="InterPro" id="IPR027417">
    <property type="entry name" value="P-loop_NTPase"/>
</dbReference>
<evidence type="ECO:0000256" key="1">
    <source>
        <dbReference type="ARBA" id="ARBA00006583"/>
    </source>
</evidence>
<dbReference type="InterPro" id="IPR038454">
    <property type="entry name" value="DnaA_N_sf"/>
</dbReference>
<dbReference type="SMART" id="SM00382">
    <property type="entry name" value="AAA"/>
    <property type="match status" value="1"/>
</dbReference>
<dbReference type="GO" id="GO:0008289">
    <property type="term" value="F:lipid binding"/>
    <property type="evidence" value="ECO:0007669"/>
    <property type="project" value="UniProtKB-KW"/>
</dbReference>
<dbReference type="PROSITE" id="PS01008">
    <property type="entry name" value="DNAA"/>
    <property type="match status" value="1"/>
</dbReference>
<evidence type="ECO:0000256" key="8">
    <source>
        <dbReference type="HAMAP-Rule" id="MF_00377"/>
    </source>
</evidence>
<accession>A0A2J6WJR6</accession>
<dbReference type="Gene3D" id="1.10.8.60">
    <property type="match status" value="1"/>
</dbReference>
<dbReference type="Gene3D" id="1.10.1750.10">
    <property type="match status" value="1"/>
</dbReference>
<evidence type="ECO:0000256" key="5">
    <source>
        <dbReference type="ARBA" id="ARBA00022840"/>
    </source>
</evidence>
<evidence type="ECO:0000256" key="2">
    <source>
        <dbReference type="ARBA" id="ARBA00022490"/>
    </source>
</evidence>
<dbReference type="HAMAP" id="MF_00377">
    <property type="entry name" value="DnaA_bact"/>
    <property type="match status" value="1"/>
</dbReference>
<feature type="binding site" evidence="8">
    <location>
        <position position="147"/>
    </location>
    <ligand>
        <name>ATP</name>
        <dbReference type="ChEBI" id="CHEBI:30616"/>
    </ligand>
</feature>
<keyword evidence="2 8" id="KW-0963">Cytoplasm</keyword>
<dbReference type="NCBIfam" id="TIGR00362">
    <property type="entry name" value="DnaA"/>
    <property type="match status" value="1"/>
</dbReference>
<dbReference type="FunFam" id="3.40.50.300:FF:000150">
    <property type="entry name" value="Chromosomal replication initiator protein DnaA"/>
    <property type="match status" value="1"/>
</dbReference>
<reference evidence="14 15" key="1">
    <citation type="submission" date="2018-01" db="EMBL/GenBank/DDBJ databases">
        <title>Metagenomic assembled genomes from two thermal pools in the Uzon Caldera, Kamchatka, Russia.</title>
        <authorList>
            <person name="Wilkins L."/>
            <person name="Ettinger C."/>
        </authorList>
    </citation>
    <scope>NUCLEOTIDE SEQUENCE [LARGE SCALE GENOMIC DNA]</scope>
    <source>
        <strain evidence="14">ZAV-04</strain>
    </source>
</reference>
<comment type="caution">
    <text evidence="8">Lacks conserved residue(s) required for the propagation of feature annotation.</text>
</comment>
<dbReference type="PANTHER" id="PTHR30050">
    <property type="entry name" value="CHROMOSOMAL REPLICATION INITIATOR PROTEIN DNAA"/>
    <property type="match status" value="1"/>
</dbReference>
<dbReference type="AlphaFoldDB" id="A0A2J6WJR6"/>
<dbReference type="SUPFAM" id="SSF48295">
    <property type="entry name" value="TrpR-like"/>
    <property type="match status" value="1"/>
</dbReference>
<comment type="caution">
    <text evidence="14">The sequence shown here is derived from an EMBL/GenBank/DDBJ whole genome shotgun (WGS) entry which is preliminary data.</text>
</comment>
<evidence type="ECO:0000256" key="9">
    <source>
        <dbReference type="NCBIfam" id="TIGR00362"/>
    </source>
</evidence>
<dbReference type="Pfam" id="PF08299">
    <property type="entry name" value="Bac_DnaA_C"/>
    <property type="match status" value="1"/>
</dbReference>
<evidence type="ECO:0000256" key="4">
    <source>
        <dbReference type="ARBA" id="ARBA00022741"/>
    </source>
</evidence>
<dbReference type="InterPro" id="IPR013159">
    <property type="entry name" value="DnaA_C"/>
</dbReference>
<evidence type="ECO:0000256" key="6">
    <source>
        <dbReference type="ARBA" id="ARBA00023121"/>
    </source>
</evidence>
<evidence type="ECO:0000259" key="12">
    <source>
        <dbReference type="SMART" id="SM00382"/>
    </source>
</evidence>
<dbReference type="InterPro" id="IPR018312">
    <property type="entry name" value="Chromosome_initiator_DnaA_CS"/>
</dbReference>
<feature type="binding site" evidence="8">
    <location>
        <position position="148"/>
    </location>
    <ligand>
        <name>ATP</name>
        <dbReference type="ChEBI" id="CHEBI:30616"/>
    </ligand>
</feature>
<dbReference type="InterPro" id="IPR001957">
    <property type="entry name" value="Chromosome_initiator_DnaA"/>
</dbReference>
<dbReference type="CDD" id="cd06571">
    <property type="entry name" value="Bac_DnaA_C"/>
    <property type="match status" value="1"/>
</dbReference>
<dbReference type="GO" id="GO:0006270">
    <property type="term" value="P:DNA replication initiation"/>
    <property type="evidence" value="ECO:0007669"/>
    <property type="project" value="UniProtKB-UniRule"/>
</dbReference>
<keyword evidence="7 8" id="KW-0238">DNA-binding</keyword>
<dbReference type="FunFam" id="1.10.8.60:FF:000003">
    <property type="entry name" value="Chromosomal replication initiator protein DnaA"/>
    <property type="match status" value="1"/>
</dbReference>
<dbReference type="PRINTS" id="PR00051">
    <property type="entry name" value="DNAA"/>
</dbReference>
<dbReference type="SMART" id="SM00760">
    <property type="entry name" value="Bac_DnaA_C"/>
    <property type="match status" value="1"/>
</dbReference>
<evidence type="ECO:0000313" key="15">
    <source>
        <dbReference type="Proteomes" id="UP000242288"/>
    </source>
</evidence>
<sequence>MNEINKIWQKILEIIAQKVGESTFQLWFSPVKLLEIKNSKAFIEVPNRFFKDWIEDNFPSIISDAFYQITGNQISVCYIITGKEHETVSTEEKKPVIKRGNLNPKYTFNTFVVGPSNQFAHAAALRVAENPGFAYNPLFIYGGVGLGKTHLITAIGNYILDKKPGINVCYMSSEQFTGEFVSAIRHEKMPEFRQKYRALDVFIVDDIQFIAGKDSTQEEFFHTFNELYSKQKQIVISSDRPPMEISDITDRLRSRFGMGLIADIQPPEIETRLAILYKKAELEGVQLPEEVAYFIASRVKSNVRELEGSLIKLCAYISITKTPITMDLAKHVLRDLLPDENKPITIDLIQKAVCEALGIKLHDIKSKKRTKEIANARKIAMYITKKLTNLSLAEIGNAFGGKDHATVIYACKQIEKDKKQDESLNKLIDSIIRKLQENK</sequence>
<protein>
    <recommendedName>
        <fullName evidence="8 9">Chromosomal replication initiator protein DnaA</fullName>
    </recommendedName>
</protein>
<evidence type="ECO:0000256" key="3">
    <source>
        <dbReference type="ARBA" id="ARBA00022705"/>
    </source>
</evidence>
<dbReference type="Pfam" id="PF00308">
    <property type="entry name" value="Bac_DnaA"/>
    <property type="match status" value="1"/>
</dbReference>
<dbReference type="Proteomes" id="UP000242288">
    <property type="component" value="Unassembled WGS sequence"/>
</dbReference>
<evidence type="ECO:0000256" key="11">
    <source>
        <dbReference type="RuleBase" id="RU004227"/>
    </source>
</evidence>
<evidence type="ECO:0000256" key="7">
    <source>
        <dbReference type="ARBA" id="ARBA00023125"/>
    </source>
</evidence>
<comment type="domain">
    <text evidence="8">Domain I is involved in oligomerization and binding regulators, domain II is flexibile and of varying length in different bacteria, domain III forms the AAA+ region, while domain IV binds dsDNA.</text>
</comment>
<evidence type="ECO:0000259" key="13">
    <source>
        <dbReference type="SMART" id="SM00760"/>
    </source>
</evidence>
<feature type="binding site" evidence="8">
    <location>
        <position position="145"/>
    </location>
    <ligand>
        <name>ATP</name>
        <dbReference type="ChEBI" id="CHEBI:30616"/>
    </ligand>
</feature>
<comment type="subcellular location">
    <subcellularLocation>
        <location evidence="8">Cytoplasm</location>
    </subcellularLocation>
</comment>
<evidence type="ECO:0000256" key="10">
    <source>
        <dbReference type="RuleBase" id="RU000577"/>
    </source>
</evidence>
<feature type="region of interest" description="Domain IV, binds dsDNA" evidence="8">
    <location>
        <begin position="318"/>
        <end position="439"/>
    </location>
</feature>
<evidence type="ECO:0000313" key="14">
    <source>
        <dbReference type="EMBL" id="PMP70631.1"/>
    </source>
</evidence>
<dbReference type="EMBL" id="PNIO01000039">
    <property type="protein sequence ID" value="PMP70631.1"/>
    <property type="molecule type" value="Genomic_DNA"/>
</dbReference>
<dbReference type="GO" id="GO:0003688">
    <property type="term" value="F:DNA replication origin binding"/>
    <property type="evidence" value="ECO:0007669"/>
    <property type="project" value="UniProtKB-UniRule"/>
</dbReference>
<keyword evidence="6 8" id="KW-0446">Lipid-binding</keyword>
<dbReference type="CDD" id="cd00009">
    <property type="entry name" value="AAA"/>
    <property type="match status" value="1"/>
</dbReference>
<dbReference type="GO" id="GO:0005524">
    <property type="term" value="F:ATP binding"/>
    <property type="evidence" value="ECO:0007669"/>
    <property type="project" value="UniProtKB-UniRule"/>
</dbReference>
<dbReference type="InterPro" id="IPR003593">
    <property type="entry name" value="AAA+_ATPase"/>
</dbReference>
<dbReference type="InterPro" id="IPR020591">
    <property type="entry name" value="Chromosome_initiator_DnaA-like"/>
</dbReference>
<keyword evidence="5 8" id="KW-0067">ATP-binding</keyword>
<dbReference type="Pfam" id="PF11638">
    <property type="entry name" value="DnaA_N"/>
    <property type="match status" value="1"/>
</dbReference>
<comment type="subunit">
    <text evidence="8">Oligomerizes as a right-handed, spiral filament on DNA at oriC.</text>
</comment>
<keyword evidence="3 8" id="KW-0235">DNA replication</keyword>
<keyword evidence="4 8" id="KW-0547">Nucleotide-binding</keyword>
<dbReference type="PANTHER" id="PTHR30050:SF2">
    <property type="entry name" value="CHROMOSOMAL REPLICATION INITIATOR PROTEIN DNAA"/>
    <property type="match status" value="1"/>
</dbReference>
<proteinExistence type="inferred from homology"/>
<dbReference type="InterPro" id="IPR024633">
    <property type="entry name" value="DnaA_N_dom"/>
</dbReference>
<feature type="region of interest" description="Domain I, interacts with DnaA modulators" evidence="8">
    <location>
        <begin position="1"/>
        <end position="87"/>
    </location>
</feature>
<name>A0A2J6WJR6_9BACT</name>
<comment type="function">
    <text evidence="8 10">Plays an essential role in the initiation and regulation of chromosomal replication. ATP-DnaA binds to the origin of replication (oriC) to initiate formation of the DNA replication initiation complex once per cell cycle. Binds the DnaA box (a 9 base pair repeat at the origin) and separates the double-stranded (ds)DNA. Forms a right-handed helical filament on oriC DNA; dsDNA binds to the exterior of the filament while single-stranded (ss)DNA is stabiized in the filament's interior. The ATP-DnaA-oriC complex binds and stabilizes one strand of the AT-rich DNA unwinding element (DUE), permitting loading of DNA polymerase. After initiation quickly degrades to an ADP-DnaA complex that is not apt for DNA replication. Binds acidic phospholipids.</text>
</comment>
<dbReference type="GO" id="GO:0006275">
    <property type="term" value="P:regulation of DNA replication"/>
    <property type="evidence" value="ECO:0007669"/>
    <property type="project" value="UniProtKB-UniRule"/>
</dbReference>
<feature type="domain" description="Chromosomal replication initiator DnaA C-terminal" evidence="13">
    <location>
        <begin position="345"/>
        <end position="414"/>
    </location>
</feature>